<dbReference type="RefSeq" id="XP_060287486.1">
    <property type="nucleotide sequence ID" value="XM_060426606.1"/>
</dbReference>
<dbReference type="PANTHER" id="PTHR43798">
    <property type="entry name" value="MONOACYLGLYCEROL LIPASE"/>
    <property type="match status" value="1"/>
</dbReference>
<evidence type="ECO:0000256" key="1">
    <source>
        <dbReference type="ARBA" id="ARBA00022801"/>
    </source>
</evidence>
<dbReference type="InterPro" id="IPR029058">
    <property type="entry name" value="AB_hydrolase_fold"/>
</dbReference>
<dbReference type="InterPro" id="IPR000073">
    <property type="entry name" value="AB_hydrolase_1"/>
</dbReference>
<dbReference type="InterPro" id="IPR050266">
    <property type="entry name" value="AB_hydrolase_sf"/>
</dbReference>
<feature type="domain" description="AB hydrolase-1" evidence="2">
    <location>
        <begin position="36"/>
        <end position="282"/>
    </location>
</feature>
<dbReference type="Pfam" id="PF00561">
    <property type="entry name" value="Abhydrolase_1"/>
    <property type="match status" value="1"/>
</dbReference>
<dbReference type="Gene3D" id="3.40.50.1820">
    <property type="entry name" value="alpha/beta hydrolase"/>
    <property type="match status" value="1"/>
</dbReference>
<dbReference type="Proteomes" id="UP001244011">
    <property type="component" value="Unassembled WGS sequence"/>
</dbReference>
<dbReference type="GeneID" id="85309793"/>
<organism evidence="3 4">
    <name type="scientific">Phialemonium atrogriseum</name>
    <dbReference type="NCBI Taxonomy" id="1093897"/>
    <lineage>
        <taxon>Eukaryota</taxon>
        <taxon>Fungi</taxon>
        <taxon>Dikarya</taxon>
        <taxon>Ascomycota</taxon>
        <taxon>Pezizomycotina</taxon>
        <taxon>Sordariomycetes</taxon>
        <taxon>Sordariomycetidae</taxon>
        <taxon>Cephalothecales</taxon>
        <taxon>Cephalothecaceae</taxon>
        <taxon>Phialemonium</taxon>
    </lineage>
</organism>
<dbReference type="GO" id="GO:0016020">
    <property type="term" value="C:membrane"/>
    <property type="evidence" value="ECO:0007669"/>
    <property type="project" value="TreeGrafter"/>
</dbReference>
<sequence length="301" mass="33403">MPSFTSPVDSATLFYRYYKPDGIAFRPQDRETSDITLVFLHGWPMSSRMFEHLLVPLCETYRFPCVAPDRRGFGKSDWNTATTSSIGYDTFVADLVGLLEHLDVKSFVLLGASMGTQESVLAYLKSRSIQERCKGFVWMGPNMPFPVQSPEHPLGPPKELWDAIQDGLRADRAKYVSESLPGIFAVQAGNEVSTKTLEQYERIVDEADAVALDKTTRILQKDMSKELQEVAALGRVPIMILHGDSDQGSPLEASSQIVKDMLPWADLKVYEKGGHGLYLTHAPQVIADIVGFVETISGGQK</sequence>
<dbReference type="GO" id="GO:0016787">
    <property type="term" value="F:hydrolase activity"/>
    <property type="evidence" value="ECO:0007669"/>
    <property type="project" value="UniProtKB-KW"/>
</dbReference>
<evidence type="ECO:0000259" key="2">
    <source>
        <dbReference type="Pfam" id="PF00561"/>
    </source>
</evidence>
<protein>
    <submittedName>
        <fullName evidence="3">Alpha/beta-hydrolase</fullName>
    </submittedName>
</protein>
<comment type="caution">
    <text evidence="3">The sequence shown here is derived from an EMBL/GenBank/DDBJ whole genome shotgun (WGS) entry which is preliminary data.</text>
</comment>
<dbReference type="AlphaFoldDB" id="A0AAJ0C978"/>
<evidence type="ECO:0000313" key="4">
    <source>
        <dbReference type="Proteomes" id="UP001244011"/>
    </source>
</evidence>
<proteinExistence type="predicted"/>
<gene>
    <name evidence="3" type="ORF">QBC33DRAFT_523129</name>
</gene>
<evidence type="ECO:0000313" key="3">
    <source>
        <dbReference type="EMBL" id="KAK1771273.1"/>
    </source>
</evidence>
<dbReference type="PANTHER" id="PTHR43798:SF31">
    <property type="entry name" value="AB HYDROLASE SUPERFAMILY PROTEIN YCLE"/>
    <property type="match status" value="1"/>
</dbReference>
<dbReference type="SUPFAM" id="SSF53474">
    <property type="entry name" value="alpha/beta-Hydrolases"/>
    <property type="match status" value="1"/>
</dbReference>
<accession>A0AAJ0C978</accession>
<keyword evidence="4" id="KW-1185">Reference proteome</keyword>
<keyword evidence="1" id="KW-0378">Hydrolase</keyword>
<reference evidence="3" key="1">
    <citation type="submission" date="2023-06" db="EMBL/GenBank/DDBJ databases">
        <title>Genome-scale phylogeny and comparative genomics of the fungal order Sordariales.</title>
        <authorList>
            <consortium name="Lawrence Berkeley National Laboratory"/>
            <person name="Hensen N."/>
            <person name="Bonometti L."/>
            <person name="Westerberg I."/>
            <person name="Brannstrom I.O."/>
            <person name="Guillou S."/>
            <person name="Cros-Aarteil S."/>
            <person name="Calhoun S."/>
            <person name="Haridas S."/>
            <person name="Kuo A."/>
            <person name="Mondo S."/>
            <person name="Pangilinan J."/>
            <person name="Riley R."/>
            <person name="Labutti K."/>
            <person name="Andreopoulos B."/>
            <person name="Lipzen A."/>
            <person name="Chen C."/>
            <person name="Yanf M."/>
            <person name="Daum C."/>
            <person name="Ng V."/>
            <person name="Clum A."/>
            <person name="Steindorff A."/>
            <person name="Ohm R."/>
            <person name="Martin F."/>
            <person name="Silar P."/>
            <person name="Natvig D."/>
            <person name="Lalanne C."/>
            <person name="Gautier V."/>
            <person name="Ament-Velasquez S.L."/>
            <person name="Kruys A."/>
            <person name="Hutchinson M.I."/>
            <person name="Powell A.J."/>
            <person name="Barry K."/>
            <person name="Miller A.N."/>
            <person name="Grigoriev I.V."/>
            <person name="Debuchy R."/>
            <person name="Gladieux P."/>
            <person name="Thoren M.H."/>
            <person name="Johannesson H."/>
        </authorList>
    </citation>
    <scope>NUCLEOTIDE SEQUENCE</scope>
    <source>
        <strain evidence="3">8032-3</strain>
    </source>
</reference>
<dbReference type="PRINTS" id="PR00111">
    <property type="entry name" value="ABHYDROLASE"/>
</dbReference>
<name>A0AAJ0C978_9PEZI</name>
<dbReference type="EMBL" id="MU838998">
    <property type="protein sequence ID" value="KAK1771273.1"/>
    <property type="molecule type" value="Genomic_DNA"/>
</dbReference>